<protein>
    <submittedName>
        <fullName evidence="1">Uncharacterized protein</fullName>
    </submittedName>
</protein>
<organism evidence="1 2">
    <name type="scientific">Aerosakkonema funiforme FACHB-1375</name>
    <dbReference type="NCBI Taxonomy" id="2949571"/>
    <lineage>
        <taxon>Bacteria</taxon>
        <taxon>Bacillati</taxon>
        <taxon>Cyanobacteriota</taxon>
        <taxon>Cyanophyceae</taxon>
        <taxon>Oscillatoriophycideae</taxon>
        <taxon>Aerosakkonematales</taxon>
        <taxon>Aerosakkonemataceae</taxon>
        <taxon>Aerosakkonema</taxon>
    </lineage>
</organism>
<comment type="caution">
    <text evidence="1">The sequence shown here is derived from an EMBL/GenBank/DDBJ whole genome shotgun (WGS) entry which is preliminary data.</text>
</comment>
<proteinExistence type="predicted"/>
<dbReference type="AlphaFoldDB" id="A0A926ZFX0"/>
<reference evidence="1" key="2">
    <citation type="submission" date="2020-08" db="EMBL/GenBank/DDBJ databases">
        <authorList>
            <person name="Chen M."/>
            <person name="Teng W."/>
            <person name="Zhao L."/>
            <person name="Hu C."/>
            <person name="Zhou Y."/>
            <person name="Han B."/>
            <person name="Song L."/>
            <person name="Shu W."/>
        </authorList>
    </citation>
    <scope>NUCLEOTIDE SEQUENCE</scope>
    <source>
        <strain evidence="1">FACHB-1375</strain>
    </source>
</reference>
<accession>A0A926ZFX0</accession>
<evidence type="ECO:0000313" key="2">
    <source>
        <dbReference type="Proteomes" id="UP000641646"/>
    </source>
</evidence>
<sequence>MSWIFSLSAECGTEQTAAEEFSRHFERVSLIFSNKNQSQCQTGIFQDIEDNWWCRVSPSGISEVGIDTPETAYIMTEIGILLYQHLRFAPKFRYALVGLEVDEFRTYSELLAETSFQSFPGLVLAETIWQEIGSPPTFRSFSSGYVWQPYQGEVYQPLMVSSDLKNKLDELLSVG</sequence>
<dbReference type="RefSeq" id="WP_190462824.1">
    <property type="nucleotide sequence ID" value="NZ_JACJPW010000009.1"/>
</dbReference>
<dbReference type="EMBL" id="JACJPW010000009">
    <property type="protein sequence ID" value="MBD2180532.1"/>
    <property type="molecule type" value="Genomic_DNA"/>
</dbReference>
<keyword evidence="2" id="KW-1185">Reference proteome</keyword>
<evidence type="ECO:0000313" key="1">
    <source>
        <dbReference type="EMBL" id="MBD2180532.1"/>
    </source>
</evidence>
<dbReference type="Proteomes" id="UP000641646">
    <property type="component" value="Unassembled WGS sequence"/>
</dbReference>
<gene>
    <name evidence="1" type="ORF">H6G03_05335</name>
</gene>
<name>A0A926ZFX0_9CYAN</name>
<reference evidence="1" key="1">
    <citation type="journal article" date="2015" name="ISME J.">
        <title>Draft Genome Sequence of Streptomyces incarnatus NRRL8089, which Produces the Nucleoside Antibiotic Sinefungin.</title>
        <authorList>
            <person name="Oshima K."/>
            <person name="Hattori M."/>
            <person name="Shimizu H."/>
            <person name="Fukuda K."/>
            <person name="Nemoto M."/>
            <person name="Inagaki K."/>
            <person name="Tamura T."/>
        </authorList>
    </citation>
    <scope>NUCLEOTIDE SEQUENCE</scope>
    <source>
        <strain evidence="1">FACHB-1375</strain>
    </source>
</reference>